<feature type="transmembrane region" description="Helical" evidence="2">
    <location>
        <begin position="112"/>
        <end position="141"/>
    </location>
</feature>
<feature type="transmembrane region" description="Helical" evidence="2">
    <location>
        <begin position="472"/>
        <end position="492"/>
    </location>
</feature>
<name>A0ABD6ACG8_9EURY</name>
<feature type="transmembrane region" description="Helical" evidence="2">
    <location>
        <begin position="214"/>
        <end position="233"/>
    </location>
</feature>
<feature type="transmembrane region" description="Helical" evidence="2">
    <location>
        <begin position="565"/>
        <end position="583"/>
    </location>
</feature>
<sequence length="637" mass="66186">MSVAGRVERRLADASGGSTAAARLVGRAVFGDRLGLVVFLAATLFSLSCWRIGFFITDNYTIANTLVGVSRGHLWVPPDVVYGDSPDTPGMHLVDGRLYGRNYGHVLLALPFLWTIEAVAAVADPRVAVAACYSLLLLALATQVGRLVDRRRAFALGGSAVALFTFAANLAVARPLDPVWFPMVALQTSTVVAAGAVAVLLYRLVARAHDRRAGLFAGLAGVLATPVGFWASIPKRHVVVTALTLAALYSLYRSRAGDRTIERRFRPLAYAWVALLAWVHAPEALVVLLALLAVDLPTARANDPRTLATVAAAFGVALLPFLLTNAMVVGTPVEPPRLWPDYAGEPLTQTGGSGGGPLEDANAGTGAGTTTDGGPTGRPDPNAGGGLLGKVSVLLGLLADGAVALVERPSRLRYTFLRSGAIPGVEEPGIRQAINLTVVESAPLLGALCVLPIALGRRLASDGPFLSRRDPTVAADAFAVAVAVGLTLVYLPRLPLHAQVTVRYLLPLFALGVYGVARQAPVRRVLVARGRLVAWTASAGVLLGGQAVFAWLALTDAPLGEAMQFHAWLGLATAGGLAAWLLLDSAGRPLPRVGAVCLGLALAAGANLALLASFAHFADVGVHALPLARALADALAS</sequence>
<keyword evidence="2" id="KW-0812">Transmembrane</keyword>
<keyword evidence="4" id="KW-1185">Reference proteome</keyword>
<comment type="caution">
    <text evidence="3">The sequence shown here is derived from an EMBL/GenBank/DDBJ whole genome shotgun (WGS) entry which is preliminary data.</text>
</comment>
<feature type="transmembrane region" description="Helical" evidence="2">
    <location>
        <begin position="442"/>
        <end position="460"/>
    </location>
</feature>
<feature type="transmembrane region" description="Helical" evidence="2">
    <location>
        <begin position="595"/>
        <end position="617"/>
    </location>
</feature>
<feature type="transmembrane region" description="Helical" evidence="2">
    <location>
        <begin position="268"/>
        <end position="294"/>
    </location>
</feature>
<feature type="transmembrane region" description="Helical" evidence="2">
    <location>
        <begin position="179"/>
        <end position="202"/>
    </location>
</feature>
<organism evidence="3 4">
    <name type="scientific">Halomarina halobia</name>
    <dbReference type="NCBI Taxonomy" id="3033386"/>
    <lineage>
        <taxon>Archaea</taxon>
        <taxon>Methanobacteriati</taxon>
        <taxon>Methanobacteriota</taxon>
        <taxon>Stenosarchaea group</taxon>
        <taxon>Halobacteria</taxon>
        <taxon>Halobacteriales</taxon>
        <taxon>Natronomonadaceae</taxon>
        <taxon>Halomarina</taxon>
    </lineage>
</organism>
<evidence type="ECO:0000313" key="3">
    <source>
        <dbReference type="EMBL" id="MFC7318075.1"/>
    </source>
</evidence>
<dbReference type="EMBL" id="JBHTBF010000002">
    <property type="protein sequence ID" value="MFC7318075.1"/>
    <property type="molecule type" value="Genomic_DNA"/>
</dbReference>
<accession>A0ABD6ACG8</accession>
<feature type="transmembrane region" description="Helical" evidence="2">
    <location>
        <begin position="153"/>
        <end position="173"/>
    </location>
</feature>
<feature type="region of interest" description="Disordered" evidence="1">
    <location>
        <begin position="343"/>
        <end position="383"/>
    </location>
</feature>
<keyword evidence="2" id="KW-1133">Transmembrane helix</keyword>
<feature type="compositionally biased region" description="Low complexity" evidence="1">
    <location>
        <begin position="360"/>
        <end position="381"/>
    </location>
</feature>
<reference evidence="3 4" key="1">
    <citation type="journal article" date="2019" name="Int. J. Syst. Evol. Microbiol.">
        <title>The Global Catalogue of Microorganisms (GCM) 10K type strain sequencing project: providing services to taxonomists for standard genome sequencing and annotation.</title>
        <authorList>
            <consortium name="The Broad Institute Genomics Platform"/>
            <consortium name="The Broad Institute Genome Sequencing Center for Infectious Disease"/>
            <person name="Wu L."/>
            <person name="Ma J."/>
        </authorList>
    </citation>
    <scope>NUCLEOTIDE SEQUENCE [LARGE SCALE GENOMIC DNA]</scope>
    <source>
        <strain evidence="3 4">PSR21</strain>
    </source>
</reference>
<evidence type="ECO:0000256" key="2">
    <source>
        <dbReference type="SAM" id="Phobius"/>
    </source>
</evidence>
<feature type="transmembrane region" description="Helical" evidence="2">
    <location>
        <begin position="306"/>
        <end position="329"/>
    </location>
</feature>
<dbReference type="RefSeq" id="WP_276305648.1">
    <property type="nucleotide sequence ID" value="NZ_CP119992.1"/>
</dbReference>
<feature type="transmembrane region" description="Helical" evidence="2">
    <location>
        <begin position="239"/>
        <end position="256"/>
    </location>
</feature>
<evidence type="ECO:0000256" key="1">
    <source>
        <dbReference type="SAM" id="MobiDB-lite"/>
    </source>
</evidence>
<dbReference type="AlphaFoldDB" id="A0ABD6ACG8"/>
<feature type="transmembrane region" description="Helical" evidence="2">
    <location>
        <begin position="34"/>
        <end position="56"/>
    </location>
</feature>
<dbReference type="GeneID" id="79315239"/>
<evidence type="ECO:0008006" key="5">
    <source>
        <dbReference type="Google" id="ProtNLM"/>
    </source>
</evidence>
<feature type="transmembrane region" description="Helical" evidence="2">
    <location>
        <begin position="532"/>
        <end position="553"/>
    </location>
</feature>
<proteinExistence type="predicted"/>
<dbReference type="Proteomes" id="UP001596547">
    <property type="component" value="Unassembled WGS sequence"/>
</dbReference>
<protein>
    <recommendedName>
        <fullName evidence="5">Glycosyltransferase RgtA/B/C/D-like domain-containing protein</fullName>
    </recommendedName>
</protein>
<evidence type="ECO:0000313" key="4">
    <source>
        <dbReference type="Proteomes" id="UP001596547"/>
    </source>
</evidence>
<keyword evidence="2" id="KW-0472">Membrane</keyword>
<gene>
    <name evidence="3" type="ORF">ACFQPE_14920</name>
</gene>